<comment type="caution">
    <text evidence="8">The sequence shown here is derived from an EMBL/GenBank/DDBJ whole genome shotgun (WGS) entry which is preliminary data.</text>
</comment>
<sequence length="1535" mass="168725">METHKQVATYVSENSKKRMFPGGSAIDVEVVEISRPTNWSSKSKTPKQKEVIFHEIIDVDEEDFSDVKRSCGNVKFSGKGKDILVGNGSSGNSGPVDGVQSSNTKCLSSSKKKKNCLSVSNSPIIIDEFGSDVLFGADENMDMYYDDLVYSDYAVLQAHFDSMDIPPGVEAPIPWMPGPMKEQMVSTTTSTSGRDVSGVVRDQSTSFSSSTLVGHPTQFGSSWSSPGPALGKEGQLVIGNSNEKSSKGASNSKILSSGAEKKFSNIRKKIHSSGATASFDWNNPYKLYEESLSHYGKKLGSSGATTSYGSGNQSTPIGPYFPNPVGSPVSDMKNLFLNQTTPISAGIAHASAAMTNYSPLSLHKRATTAGCPSIPSGPACNGEQHRNLAEILKKFQVFKKFDTVEDHSDHFYSRQASSGNLPSKNWAKKIQEEWKILENDLPDTIFVRVYESRMDLLRAVIMGADGTPYHDGLYFFDVFFPSNYPSVPPLVHYHSFGLRINPNLYNCGKVCLSLLNTWTGQGKEKWIPRASTMLQVLVSIQGLILNAKPYFNEPGYANTGGTTRGDASSLQYNENTYILNLKTMVFSMRRPPKYFEDFVLGHFFRSAQDILVACKAYTDGAQVGSLVRGGVQDVDEGDKSCSPTFKASLAGFIKTVIDTFKEIGVKDCDKFLHLTQRGTGVAPVVPANTANYFFIPMEVDGILYETLRPLSAAGTTTTAIDDLPPLLSSSDEHEPYVVFRNQISLSTIQCPSPETAAPDYFSLDLDGDAADLNTSSVSTPVPAATPLPDKEVERGLEGNWFRANCRFKSPMLQLHQEIIDFCEFLSPTLEEQASRNEAIECVFNVIKYIWPNCKPEVFGSFKTGLYLPTSDVDLVILGSEIRSPQIGLQALSRALSQKGVAKKIQVISKARVPIIKFVEKKSGISFDISFDVENGPKAAEFIKDAMSSWPPLRPLCLILKVFLQQRELNEVYTGGIGSYALLVMLIAMLQNHRNGQASAEENLGILLVNFFDIYGRKLNTSDVGVSCNGEGTFFLKSRKGFSIKGKQSLISIEDPQTPENDIGKSSFNYFQVRSAFSMAFTTLTNAKAIFALGSNKSILGTIIRPDEVLVERKGGSNGEVTFNNLLPGAGEGLQQYGDQQEIYCNWQLNDDEEALPRGNGIAEDGDAQSSGKKRKSSKDKQPAKKVKENGHSSSVRDEENSSRKEKSSKKHWKHNRCLGELEITLSHLKVTTEKNTDKRTQMPICSSSSSSSSSSTKSWILHGLAVGAAVAVALGAHAYLGRSGKFRSRVIGIIPARFASTRFQGKPLVQILGKPMIQRTWERAKLAETLDQVVVATDDEKIAECCRGFGAEVIMTSESCRNGTERCNEALQKLDKKYDIVVNIQGDEPLIEPEIIDGIVKALQAAPDAVFSTAVTSLKPEDAFDPNRVKCVVDNRGYAIYFSRGLIPYNKSGKVNPQFPYLLHLGIQSYDTKFLKIYPELTPTPLQLEEDLEQLKVLENGYKMKVIKVDHEAHGVDTPEDVEKIEQFMRERNMA</sequence>
<dbReference type="CDD" id="cd05402">
    <property type="entry name" value="NT_PAP_TUTase"/>
    <property type="match status" value="1"/>
</dbReference>
<dbReference type="NCBIfam" id="NF003950">
    <property type="entry name" value="PRK05450.1-3"/>
    <property type="match status" value="1"/>
</dbReference>
<dbReference type="InterPro" id="IPR016135">
    <property type="entry name" value="UBQ-conjugating_enzyme/RWD"/>
</dbReference>
<dbReference type="SUPFAM" id="SSF54495">
    <property type="entry name" value="UBC-like"/>
    <property type="match status" value="1"/>
</dbReference>
<evidence type="ECO:0000256" key="2">
    <source>
        <dbReference type="ARBA" id="ARBA00022695"/>
    </source>
</evidence>
<feature type="region of interest" description="Disordered" evidence="5">
    <location>
        <begin position="1154"/>
        <end position="1213"/>
    </location>
</feature>
<dbReference type="Pfam" id="PF02348">
    <property type="entry name" value="CTP_transf_3"/>
    <property type="match status" value="1"/>
</dbReference>
<dbReference type="Gene3D" id="3.10.110.10">
    <property type="entry name" value="Ubiquitin Conjugating Enzyme"/>
    <property type="match status" value="1"/>
</dbReference>
<accession>A0ABQ7WH22</accession>
<keyword evidence="9" id="KW-1185">Reference proteome</keyword>
<dbReference type="CDD" id="cd23837">
    <property type="entry name" value="UBCc_UBE2O"/>
    <property type="match status" value="1"/>
</dbReference>
<dbReference type="CDD" id="cd02517">
    <property type="entry name" value="CMP-KDO-Synthetase"/>
    <property type="match status" value="1"/>
</dbReference>
<feature type="region of interest" description="Disordered" evidence="5">
    <location>
        <begin position="1232"/>
        <end position="1255"/>
    </location>
</feature>
<dbReference type="Gene3D" id="3.30.460.10">
    <property type="entry name" value="Beta Polymerase, domain 2"/>
    <property type="match status" value="1"/>
</dbReference>
<protein>
    <recommendedName>
        <fullName evidence="7">UBC core domain-containing protein</fullName>
    </recommendedName>
</protein>
<feature type="compositionally biased region" description="Low complexity" evidence="5">
    <location>
        <begin position="1246"/>
        <end position="1255"/>
    </location>
</feature>
<dbReference type="EMBL" id="JAIVGD010000002">
    <property type="protein sequence ID" value="KAH0780039.1"/>
    <property type="molecule type" value="Genomic_DNA"/>
</dbReference>
<dbReference type="PANTHER" id="PTHR42866:SF2">
    <property type="entry name" value="3-DEOXY-MANNO-OCTULOSONATE CYTIDYLYLTRANSFERASE, MITOCHONDRIAL"/>
    <property type="match status" value="1"/>
</dbReference>
<dbReference type="NCBIfam" id="NF003952">
    <property type="entry name" value="PRK05450.1-5"/>
    <property type="match status" value="1"/>
</dbReference>
<dbReference type="InterPro" id="IPR054708">
    <property type="entry name" value="MTPAP-like_central"/>
</dbReference>
<evidence type="ECO:0000259" key="7">
    <source>
        <dbReference type="PROSITE" id="PS50127"/>
    </source>
</evidence>
<dbReference type="HAMAP" id="MF_00057">
    <property type="entry name" value="KdsB"/>
    <property type="match status" value="1"/>
</dbReference>
<evidence type="ECO:0000256" key="4">
    <source>
        <dbReference type="ARBA" id="ARBA00022842"/>
    </source>
</evidence>
<keyword evidence="2" id="KW-0548">Nucleotidyltransferase</keyword>
<dbReference type="NCBIfam" id="NF009905">
    <property type="entry name" value="PRK13368.1"/>
    <property type="match status" value="1"/>
</dbReference>
<keyword evidence="6" id="KW-0472">Membrane</keyword>
<evidence type="ECO:0000256" key="3">
    <source>
        <dbReference type="ARBA" id="ARBA00022723"/>
    </source>
</evidence>
<dbReference type="InterPro" id="IPR043519">
    <property type="entry name" value="NT_sf"/>
</dbReference>
<keyword evidence="4" id="KW-0460">Magnesium</keyword>
<reference evidence="8 9" key="1">
    <citation type="journal article" date="2021" name="bioRxiv">
        <title>Chromosome-scale and haplotype-resolved genome assembly of a tetraploid potato cultivar.</title>
        <authorList>
            <person name="Sun H."/>
            <person name="Jiao W.-B."/>
            <person name="Krause K."/>
            <person name="Campoy J.A."/>
            <person name="Goel M."/>
            <person name="Folz-Donahue K."/>
            <person name="Kukat C."/>
            <person name="Huettel B."/>
            <person name="Schneeberger K."/>
        </authorList>
    </citation>
    <scope>NUCLEOTIDE SEQUENCE [LARGE SCALE GENOMIC DNA]</scope>
    <source>
        <strain evidence="8">SolTubOtavaFocal</strain>
        <tissue evidence="8">Leaves</tissue>
    </source>
</reference>
<dbReference type="InterPro" id="IPR029044">
    <property type="entry name" value="Nucleotide-diphossugar_trans"/>
</dbReference>
<dbReference type="PROSITE" id="PS50127">
    <property type="entry name" value="UBC_2"/>
    <property type="match status" value="1"/>
</dbReference>
<keyword evidence="3" id="KW-0479">Metal-binding</keyword>
<feature type="transmembrane region" description="Helical" evidence="6">
    <location>
        <begin position="1259"/>
        <end position="1280"/>
    </location>
</feature>
<dbReference type="Pfam" id="PF00179">
    <property type="entry name" value="UQ_con"/>
    <property type="match status" value="1"/>
</dbReference>
<keyword evidence="6" id="KW-1133">Transmembrane helix</keyword>
<dbReference type="Pfam" id="PF03828">
    <property type="entry name" value="PAP_assoc"/>
    <property type="match status" value="1"/>
</dbReference>
<evidence type="ECO:0000256" key="6">
    <source>
        <dbReference type="SAM" id="Phobius"/>
    </source>
</evidence>
<dbReference type="InterPro" id="IPR003329">
    <property type="entry name" value="Cytidylyl_trans"/>
</dbReference>
<dbReference type="InterPro" id="IPR002058">
    <property type="entry name" value="PAP_assoc"/>
</dbReference>
<dbReference type="Proteomes" id="UP000826656">
    <property type="component" value="Unassembled WGS sequence"/>
</dbReference>
<dbReference type="NCBIfam" id="TIGR00466">
    <property type="entry name" value="kdsB"/>
    <property type="match status" value="1"/>
</dbReference>
<dbReference type="Gene3D" id="3.90.550.10">
    <property type="entry name" value="Spore Coat Polysaccharide Biosynthesis Protein SpsA, Chain A"/>
    <property type="match status" value="1"/>
</dbReference>
<evidence type="ECO:0000313" key="9">
    <source>
        <dbReference type="Proteomes" id="UP000826656"/>
    </source>
</evidence>
<dbReference type="SUPFAM" id="SSF81301">
    <property type="entry name" value="Nucleotidyltransferase"/>
    <property type="match status" value="1"/>
</dbReference>
<proteinExistence type="inferred from homology"/>
<dbReference type="InterPro" id="IPR000608">
    <property type="entry name" value="UBC"/>
</dbReference>
<evidence type="ECO:0000313" key="8">
    <source>
        <dbReference type="EMBL" id="KAH0780039.1"/>
    </source>
</evidence>
<dbReference type="Gene3D" id="1.10.1410.10">
    <property type="match status" value="1"/>
</dbReference>
<dbReference type="Pfam" id="PF22600">
    <property type="entry name" value="MTPAP-like_central"/>
    <property type="match status" value="1"/>
</dbReference>
<organism evidence="8 9">
    <name type="scientific">Solanum tuberosum</name>
    <name type="common">Potato</name>
    <dbReference type="NCBI Taxonomy" id="4113"/>
    <lineage>
        <taxon>Eukaryota</taxon>
        <taxon>Viridiplantae</taxon>
        <taxon>Streptophyta</taxon>
        <taxon>Embryophyta</taxon>
        <taxon>Tracheophyta</taxon>
        <taxon>Spermatophyta</taxon>
        <taxon>Magnoliopsida</taxon>
        <taxon>eudicotyledons</taxon>
        <taxon>Gunneridae</taxon>
        <taxon>Pentapetalae</taxon>
        <taxon>asterids</taxon>
        <taxon>lamiids</taxon>
        <taxon>Solanales</taxon>
        <taxon>Solanaceae</taxon>
        <taxon>Solanoideae</taxon>
        <taxon>Solaneae</taxon>
        <taxon>Solanum</taxon>
    </lineage>
</organism>
<dbReference type="SUPFAM" id="SSF81631">
    <property type="entry name" value="PAP/OAS1 substrate-binding domain"/>
    <property type="match status" value="1"/>
</dbReference>
<dbReference type="SUPFAM" id="SSF53448">
    <property type="entry name" value="Nucleotide-diphospho-sugar transferases"/>
    <property type="match status" value="1"/>
</dbReference>
<gene>
    <name evidence="8" type="ORF">KY290_006466</name>
</gene>
<evidence type="ECO:0000256" key="5">
    <source>
        <dbReference type="SAM" id="MobiDB-lite"/>
    </source>
</evidence>
<feature type="domain" description="UBC core" evidence="7">
    <location>
        <begin position="425"/>
        <end position="585"/>
    </location>
</feature>
<dbReference type="SMART" id="SM00212">
    <property type="entry name" value="UBCc"/>
    <property type="match status" value="1"/>
</dbReference>
<feature type="compositionally biased region" description="Basic and acidic residues" evidence="5">
    <location>
        <begin position="1178"/>
        <end position="1205"/>
    </location>
</feature>
<keyword evidence="6" id="KW-0812">Transmembrane</keyword>
<name>A0ABQ7WH22_SOLTU</name>
<dbReference type="PANTHER" id="PTHR42866">
    <property type="entry name" value="3-DEOXY-MANNO-OCTULOSONATE CYTIDYLYLTRANSFERASE"/>
    <property type="match status" value="1"/>
</dbReference>
<dbReference type="InterPro" id="IPR004528">
    <property type="entry name" value="KdsB"/>
</dbReference>
<keyword evidence="1" id="KW-0808">Transferase</keyword>
<evidence type="ECO:0000256" key="1">
    <source>
        <dbReference type="ARBA" id="ARBA00022679"/>
    </source>
</evidence>